<accession>A0A397J0T2</accession>
<dbReference type="Proteomes" id="UP000266861">
    <property type="component" value="Unassembled WGS sequence"/>
</dbReference>
<evidence type="ECO:0000313" key="3">
    <source>
        <dbReference type="Proteomes" id="UP000266861"/>
    </source>
</evidence>
<gene>
    <name evidence="2" type="ORF">Glove_117g109</name>
</gene>
<comment type="caution">
    <text evidence="2">The sequence shown here is derived from an EMBL/GenBank/DDBJ whole genome shotgun (WGS) entry which is preliminary data.</text>
</comment>
<keyword evidence="3" id="KW-1185">Reference proteome</keyword>
<dbReference type="OrthoDB" id="1022638at2759"/>
<protein>
    <recommendedName>
        <fullName evidence="1">BTB domain-containing protein</fullName>
    </recommendedName>
</protein>
<feature type="domain" description="BTB" evidence="1">
    <location>
        <begin position="21"/>
        <end position="91"/>
    </location>
</feature>
<reference evidence="2 3" key="1">
    <citation type="submission" date="2018-08" db="EMBL/GenBank/DDBJ databases">
        <title>Genome and evolution of the arbuscular mycorrhizal fungus Diversispora epigaea (formerly Glomus versiforme) and its bacterial endosymbionts.</title>
        <authorList>
            <person name="Sun X."/>
            <person name="Fei Z."/>
            <person name="Harrison M."/>
        </authorList>
    </citation>
    <scope>NUCLEOTIDE SEQUENCE [LARGE SCALE GENOMIC DNA]</scope>
    <source>
        <strain evidence="2 3">IT104</strain>
    </source>
</reference>
<dbReference type="AlphaFoldDB" id="A0A397J0T2"/>
<dbReference type="SUPFAM" id="SSF54695">
    <property type="entry name" value="POZ domain"/>
    <property type="match status" value="1"/>
</dbReference>
<dbReference type="EMBL" id="PQFF01000109">
    <property type="protein sequence ID" value="RHZ81791.1"/>
    <property type="molecule type" value="Genomic_DNA"/>
</dbReference>
<dbReference type="SMART" id="SM00225">
    <property type="entry name" value="BTB"/>
    <property type="match status" value="1"/>
</dbReference>
<proteinExistence type="predicted"/>
<organism evidence="2 3">
    <name type="scientific">Diversispora epigaea</name>
    <dbReference type="NCBI Taxonomy" id="1348612"/>
    <lineage>
        <taxon>Eukaryota</taxon>
        <taxon>Fungi</taxon>
        <taxon>Fungi incertae sedis</taxon>
        <taxon>Mucoromycota</taxon>
        <taxon>Glomeromycotina</taxon>
        <taxon>Glomeromycetes</taxon>
        <taxon>Diversisporales</taxon>
        <taxon>Diversisporaceae</taxon>
        <taxon>Diversispora</taxon>
    </lineage>
</organism>
<dbReference type="InterPro" id="IPR011333">
    <property type="entry name" value="SKP1/BTB/POZ_sf"/>
</dbReference>
<dbReference type="PROSITE" id="PS50097">
    <property type="entry name" value="BTB"/>
    <property type="match status" value="1"/>
</dbReference>
<evidence type="ECO:0000313" key="2">
    <source>
        <dbReference type="EMBL" id="RHZ81791.1"/>
    </source>
</evidence>
<dbReference type="CDD" id="cd18186">
    <property type="entry name" value="BTB_POZ_ZBTB_KLHL-like"/>
    <property type="match status" value="1"/>
</dbReference>
<evidence type="ECO:0000259" key="1">
    <source>
        <dbReference type="PROSITE" id="PS50097"/>
    </source>
</evidence>
<dbReference type="Pfam" id="PF00651">
    <property type="entry name" value="BTB"/>
    <property type="match status" value="1"/>
</dbReference>
<name>A0A397J0T2_9GLOM</name>
<dbReference type="Gene3D" id="3.30.710.10">
    <property type="entry name" value="Potassium Channel Kv1.1, Chain A"/>
    <property type="match status" value="1"/>
</dbReference>
<dbReference type="InterPro" id="IPR000210">
    <property type="entry name" value="BTB/POZ_dom"/>
</dbReference>
<sequence length="251" mass="28882">MALKFLDKLSKTLFLNDKDDYNVIIEVKNEEKSFSSHANILKYRSSYFRRELENIHPNENNIKTVIEPKISAQIFEIILKYIYGGIVNLENAETSLIFDLMLAINEFEFEEFTNELEIHLIDTKSSCIQILFLTQMTLLPESSLILDEQLWKYINNNLSSPKRQVKSIILPARNFSTIISGDHLAEISTSVVAKVKGTDEILGGYNPLSWNNNNIKDQWIETKDSFIFSLKNGNIQDSILSKTKNAILNIR</sequence>